<reference evidence="1" key="1">
    <citation type="submission" date="2023-03" db="EMBL/GenBank/DDBJ databases">
        <title>Massive genome expansion in bonnet fungi (Mycena s.s.) driven by repeated elements and novel gene families across ecological guilds.</title>
        <authorList>
            <consortium name="Lawrence Berkeley National Laboratory"/>
            <person name="Harder C.B."/>
            <person name="Miyauchi S."/>
            <person name="Viragh M."/>
            <person name="Kuo A."/>
            <person name="Thoen E."/>
            <person name="Andreopoulos B."/>
            <person name="Lu D."/>
            <person name="Skrede I."/>
            <person name="Drula E."/>
            <person name="Henrissat B."/>
            <person name="Morin E."/>
            <person name="Kohler A."/>
            <person name="Barry K."/>
            <person name="LaButti K."/>
            <person name="Morin E."/>
            <person name="Salamov A."/>
            <person name="Lipzen A."/>
            <person name="Mereny Z."/>
            <person name="Hegedus B."/>
            <person name="Baldrian P."/>
            <person name="Stursova M."/>
            <person name="Weitz H."/>
            <person name="Taylor A."/>
            <person name="Grigoriev I.V."/>
            <person name="Nagy L.G."/>
            <person name="Martin F."/>
            <person name="Kauserud H."/>
        </authorList>
    </citation>
    <scope>NUCLEOTIDE SEQUENCE</scope>
    <source>
        <strain evidence="1">9144</strain>
    </source>
</reference>
<dbReference type="AlphaFoldDB" id="A0AAD6UYL2"/>
<gene>
    <name evidence="1" type="ORF">GGX14DRAFT_404203</name>
</gene>
<proteinExistence type="predicted"/>
<keyword evidence="2" id="KW-1185">Reference proteome</keyword>
<evidence type="ECO:0000313" key="2">
    <source>
        <dbReference type="Proteomes" id="UP001219525"/>
    </source>
</evidence>
<comment type="caution">
    <text evidence="1">The sequence shown here is derived from an EMBL/GenBank/DDBJ whole genome shotgun (WGS) entry which is preliminary data.</text>
</comment>
<name>A0AAD6UYL2_9AGAR</name>
<sequence length="133" mass="14496">MFYAAAEISPREIKAYRSFVSQAFPPALGDSTHEPFYSVDCIVRFKFPTVPAACGVNTLIRHGFLDKEPVDVPDPERELGVGTSFSKLNFAVFTERKGKGPDNEPRTKAKVPPPLLSPFVHGTAITGLAGTMQ</sequence>
<protein>
    <submittedName>
        <fullName evidence="1">Uncharacterized protein</fullName>
    </submittedName>
</protein>
<dbReference type="Proteomes" id="UP001219525">
    <property type="component" value="Unassembled WGS sequence"/>
</dbReference>
<evidence type="ECO:0000313" key="1">
    <source>
        <dbReference type="EMBL" id="KAJ7195056.1"/>
    </source>
</evidence>
<dbReference type="EMBL" id="JARJCW010000093">
    <property type="protein sequence ID" value="KAJ7195056.1"/>
    <property type="molecule type" value="Genomic_DNA"/>
</dbReference>
<accession>A0AAD6UYL2</accession>
<organism evidence="1 2">
    <name type="scientific">Mycena pura</name>
    <dbReference type="NCBI Taxonomy" id="153505"/>
    <lineage>
        <taxon>Eukaryota</taxon>
        <taxon>Fungi</taxon>
        <taxon>Dikarya</taxon>
        <taxon>Basidiomycota</taxon>
        <taxon>Agaricomycotina</taxon>
        <taxon>Agaricomycetes</taxon>
        <taxon>Agaricomycetidae</taxon>
        <taxon>Agaricales</taxon>
        <taxon>Marasmiineae</taxon>
        <taxon>Mycenaceae</taxon>
        <taxon>Mycena</taxon>
    </lineage>
</organism>